<feature type="repeat" description="PPR" evidence="2">
    <location>
        <begin position="396"/>
        <end position="430"/>
    </location>
</feature>
<dbReference type="Pfam" id="PF20431">
    <property type="entry name" value="E_motif"/>
    <property type="match status" value="1"/>
</dbReference>
<dbReference type="Pfam" id="PF14432">
    <property type="entry name" value="DYW_deaminase"/>
    <property type="match status" value="1"/>
</dbReference>
<dbReference type="FunFam" id="1.25.40.10:FF:000343">
    <property type="entry name" value="Pentatricopeptide repeat-containing protein At3g58590"/>
    <property type="match status" value="1"/>
</dbReference>
<sequence>MEKIQPLKWKWERGLSNDTLSTPWQNPTVGKWREEKIGKRWRAQTHFPYDCYYYYYYFVSSSSFHQFSDCNGRIPMEKISPLHLNTSLPQNPFTHKRNTSNPIIHVPRGVADTSMETPPSPSPSLGFSTHLHALNDPIKLNFPYSCKKIHAQIIKTSNDWTSTQTAQRLINLYIQSDDFRSAAMVLFMGFKRDPLSWSRWVEEFGIEEGTFSGLVEIFRELHRKGNFFNGRVLIAFLKACASTMDSQLGVEIHSYVIKSGFDSDVYLKSALMEFYGNCFGVDYAHQIFDETPVRSTLLWNKVIALNSGNGSWLKVLKLFREMQFSGVRADGSTLAKVLQACGRGGAFKEGKQIHGYVIRSLQMWSSLICNSLISMYSKSFKLEMARMVFDSMDSRSLVSWNSMISGYALNGILDKAWKLFNEMELSETKPDIVTWNSLVSGHSIHGHDKIPQILRKMQVAGLKPNSSSIASALQAISEMSSVELGKEIHGYVLRNGIRCDKYVGTSLIDMYIKSGCLTNARLVFDNMKDRNIFTWNSLISGYAYNGLFDKVTKLLNRMEKEGIKPNLVTWNSLIAGYAMRGLSKQALELIHQLKRTSTLHPNVVSWTALISGCSRIGNYIEALDFCIKMQQGGIKPNSTTIASLLRACAALALLQKGRELHCYAIRNDFDENIIVATALVDMYWKSGSLHNAHSVFRKIKKKNLASWNSMIMGFSVHGLGKEAMSLFSEMCESGFHPDGISLTAILSGCRHSGFVGEGWKYFDSMRTEFGITPTLKHYACMVDLLGRSGYLDEAWDFLQSMPLEPDASVWGALLGACRLHKNLELAEIAAQYLFELEPHNSGNYLLLMNLYAAENRWQDVENLKDIMSIRGAKSRSGWSWIQVENRVHVFTVEGKPHPDIGEIYFELYHLISEIKNLGYVPDTNCIVQNIDEEEKEKTLLSHTEKLAITYGLINTGKGVPIRVIKNTRVCNDCHMVAKYMSQISCREIFLRDGVRFHHFSGGRCSCNDYW</sequence>
<dbReference type="FunFam" id="1.25.40.10:FF:000393">
    <property type="entry name" value="Pentatricopeptide repeat-containing protein At1g20230"/>
    <property type="match status" value="1"/>
</dbReference>
<feature type="repeat" description="PPR" evidence="2">
    <location>
        <begin position="703"/>
        <end position="737"/>
    </location>
</feature>
<evidence type="ECO:0000313" key="4">
    <source>
        <dbReference type="EMBL" id="RWR80263.1"/>
    </source>
</evidence>
<dbReference type="InterPro" id="IPR032867">
    <property type="entry name" value="DYW_dom"/>
</dbReference>
<feature type="repeat" description="PPR" evidence="2">
    <location>
        <begin position="602"/>
        <end position="636"/>
    </location>
</feature>
<feature type="repeat" description="PPR" evidence="2">
    <location>
        <begin position="566"/>
        <end position="596"/>
    </location>
</feature>
<feature type="domain" description="DYW" evidence="3">
    <location>
        <begin position="918"/>
        <end position="1010"/>
    </location>
</feature>
<dbReference type="Proteomes" id="UP000283530">
    <property type="component" value="Unassembled WGS sequence"/>
</dbReference>
<organism evidence="4 5">
    <name type="scientific">Cinnamomum micranthum f. kanehirae</name>
    <dbReference type="NCBI Taxonomy" id="337451"/>
    <lineage>
        <taxon>Eukaryota</taxon>
        <taxon>Viridiplantae</taxon>
        <taxon>Streptophyta</taxon>
        <taxon>Embryophyta</taxon>
        <taxon>Tracheophyta</taxon>
        <taxon>Spermatophyta</taxon>
        <taxon>Magnoliopsida</taxon>
        <taxon>Magnoliidae</taxon>
        <taxon>Laurales</taxon>
        <taxon>Lauraceae</taxon>
        <taxon>Cinnamomum</taxon>
    </lineage>
</organism>
<evidence type="ECO:0000259" key="3">
    <source>
        <dbReference type="Pfam" id="PF14432"/>
    </source>
</evidence>
<accession>A0A443NP03</accession>
<dbReference type="PROSITE" id="PS51375">
    <property type="entry name" value="PPR"/>
    <property type="match status" value="5"/>
</dbReference>
<keyword evidence="5" id="KW-1185">Reference proteome</keyword>
<dbReference type="PANTHER" id="PTHR47926:SF539">
    <property type="entry name" value="DYW DOMAIN-CONTAINING PROTEIN"/>
    <property type="match status" value="1"/>
</dbReference>
<dbReference type="Gene3D" id="1.25.40.10">
    <property type="entry name" value="Tetratricopeptide repeat domain"/>
    <property type="match status" value="5"/>
</dbReference>
<dbReference type="InterPro" id="IPR011990">
    <property type="entry name" value="TPR-like_helical_dom_sf"/>
</dbReference>
<dbReference type="NCBIfam" id="TIGR00756">
    <property type="entry name" value="PPR"/>
    <property type="match status" value="6"/>
</dbReference>
<dbReference type="FunFam" id="1.25.40.10:FF:000144">
    <property type="entry name" value="Pentatricopeptide repeat-containing protein, mitochondrial"/>
    <property type="match status" value="1"/>
</dbReference>
<evidence type="ECO:0000313" key="5">
    <source>
        <dbReference type="Proteomes" id="UP000283530"/>
    </source>
</evidence>
<keyword evidence="1" id="KW-0677">Repeat</keyword>
<feature type="repeat" description="PPR" evidence="2">
    <location>
        <begin position="531"/>
        <end position="565"/>
    </location>
</feature>
<comment type="caution">
    <text evidence="4">The sequence shown here is derived from an EMBL/GenBank/DDBJ whole genome shotgun (WGS) entry which is preliminary data.</text>
</comment>
<dbReference type="PANTHER" id="PTHR47926">
    <property type="entry name" value="PENTATRICOPEPTIDE REPEAT-CONTAINING PROTEIN"/>
    <property type="match status" value="1"/>
</dbReference>
<reference evidence="4 5" key="1">
    <citation type="journal article" date="2019" name="Nat. Plants">
        <title>Stout camphor tree genome fills gaps in understanding of flowering plant genome evolution.</title>
        <authorList>
            <person name="Chaw S.M."/>
            <person name="Liu Y.C."/>
            <person name="Wu Y.W."/>
            <person name="Wang H.Y."/>
            <person name="Lin C.I."/>
            <person name="Wu C.S."/>
            <person name="Ke H.M."/>
            <person name="Chang L.Y."/>
            <person name="Hsu C.Y."/>
            <person name="Yang H.T."/>
            <person name="Sudianto E."/>
            <person name="Hsu M.H."/>
            <person name="Wu K.P."/>
            <person name="Wang L.N."/>
            <person name="Leebens-Mack J.H."/>
            <person name="Tsai I.J."/>
        </authorList>
    </citation>
    <scope>NUCLEOTIDE SEQUENCE [LARGE SCALE GENOMIC DNA]</scope>
    <source>
        <strain evidence="5">cv. Chaw 1501</strain>
        <tissue evidence="4">Young leaves</tissue>
    </source>
</reference>
<name>A0A443NP03_9MAGN</name>
<evidence type="ECO:0000256" key="2">
    <source>
        <dbReference type="PROSITE-ProRule" id="PRU00708"/>
    </source>
</evidence>
<dbReference type="Pfam" id="PF13041">
    <property type="entry name" value="PPR_2"/>
    <property type="match status" value="4"/>
</dbReference>
<dbReference type="GO" id="GO:0008270">
    <property type="term" value="F:zinc ion binding"/>
    <property type="evidence" value="ECO:0007669"/>
    <property type="project" value="InterPro"/>
</dbReference>
<dbReference type="AlphaFoldDB" id="A0A443NP03"/>
<dbReference type="OrthoDB" id="185373at2759"/>
<evidence type="ECO:0000256" key="1">
    <source>
        <dbReference type="ARBA" id="ARBA00022737"/>
    </source>
</evidence>
<dbReference type="InterPro" id="IPR002885">
    <property type="entry name" value="PPR_rpt"/>
</dbReference>
<dbReference type="GO" id="GO:0009451">
    <property type="term" value="P:RNA modification"/>
    <property type="evidence" value="ECO:0007669"/>
    <property type="project" value="InterPro"/>
</dbReference>
<proteinExistence type="predicted"/>
<dbReference type="EMBL" id="QPKB01000003">
    <property type="protein sequence ID" value="RWR80263.1"/>
    <property type="molecule type" value="Genomic_DNA"/>
</dbReference>
<dbReference type="InterPro" id="IPR046848">
    <property type="entry name" value="E_motif"/>
</dbReference>
<gene>
    <name evidence="4" type="ORF">CKAN_00889400</name>
</gene>
<dbReference type="GO" id="GO:0003723">
    <property type="term" value="F:RNA binding"/>
    <property type="evidence" value="ECO:0007669"/>
    <property type="project" value="InterPro"/>
</dbReference>
<dbReference type="InterPro" id="IPR046960">
    <property type="entry name" value="PPR_At4g14850-like_plant"/>
</dbReference>
<protein>
    <submittedName>
        <fullName evidence="4">Pentatricopeptide repeat-containing protein, mitochondrial</fullName>
    </submittedName>
</protein>
<dbReference type="STRING" id="337451.A0A443NP03"/>
<dbReference type="Pfam" id="PF01535">
    <property type="entry name" value="PPR"/>
    <property type="match status" value="3"/>
</dbReference>
<dbReference type="FunFam" id="1.25.40.10:FF:000366">
    <property type="entry name" value="Pentatricopeptide (PPR) repeat-containing protein"/>
    <property type="match status" value="1"/>
</dbReference>